<gene>
    <name evidence="1" type="ORF">ACFP7A_07185</name>
</gene>
<dbReference type="NCBIfam" id="NF040878">
    <property type="entry name" value="SE1561_fam"/>
    <property type="match status" value="1"/>
</dbReference>
<reference evidence="2" key="1">
    <citation type="journal article" date="2019" name="Int. J. Syst. Evol. Microbiol.">
        <title>The Global Catalogue of Microorganisms (GCM) 10K type strain sequencing project: providing services to taxonomists for standard genome sequencing and annotation.</title>
        <authorList>
            <consortium name="The Broad Institute Genomics Platform"/>
            <consortium name="The Broad Institute Genome Sequencing Center for Infectious Disease"/>
            <person name="Wu L."/>
            <person name="Ma J."/>
        </authorList>
    </citation>
    <scope>NUCLEOTIDE SEQUENCE [LARGE SCALE GENOMIC DNA]</scope>
    <source>
        <strain evidence="2">CCUG 42001</strain>
    </source>
</reference>
<proteinExistence type="predicted"/>
<dbReference type="Proteomes" id="UP001596267">
    <property type="component" value="Unassembled WGS sequence"/>
</dbReference>
<accession>A0ABW1WDS9</accession>
<protein>
    <submittedName>
        <fullName evidence="1">SE1561 family protein</fullName>
    </submittedName>
</protein>
<keyword evidence="2" id="KW-1185">Reference proteome</keyword>
<dbReference type="EMBL" id="JBHSTQ010000005">
    <property type="protein sequence ID" value="MFC6386379.1"/>
    <property type="molecule type" value="Genomic_DNA"/>
</dbReference>
<evidence type="ECO:0000313" key="2">
    <source>
        <dbReference type="Proteomes" id="UP001596267"/>
    </source>
</evidence>
<dbReference type="InterPro" id="IPR047670">
    <property type="entry name" value="YfjT-like"/>
</dbReference>
<comment type="caution">
    <text evidence="1">The sequence shown here is derived from an EMBL/GenBank/DDBJ whole genome shotgun (WGS) entry which is preliminary data.</text>
</comment>
<dbReference type="RefSeq" id="WP_253053340.1">
    <property type="nucleotide sequence ID" value="NZ_JAMXWN010000004.1"/>
</dbReference>
<evidence type="ECO:0000313" key="1">
    <source>
        <dbReference type="EMBL" id="MFC6386379.1"/>
    </source>
</evidence>
<organism evidence="1 2">
    <name type="scientific">Sporolactobacillus kofuensis</name>
    <dbReference type="NCBI Taxonomy" id="269672"/>
    <lineage>
        <taxon>Bacteria</taxon>
        <taxon>Bacillati</taxon>
        <taxon>Bacillota</taxon>
        <taxon>Bacilli</taxon>
        <taxon>Bacillales</taxon>
        <taxon>Sporolactobacillaceae</taxon>
        <taxon>Sporolactobacillus</taxon>
    </lineage>
</organism>
<sequence length="67" mass="7814">MGRATHSKSDQVVYLKNRFKLLTQVVNALDAQTVDCEDLDNILAMMANLEVKIQRFRDDWSDKRTEK</sequence>
<name>A0ABW1WDS9_9BACL</name>